<dbReference type="AlphaFoldDB" id="A0A953J309"/>
<dbReference type="InterPro" id="IPR012902">
    <property type="entry name" value="N_methyl_site"/>
</dbReference>
<reference evidence="2" key="1">
    <citation type="journal article" date="2021" name="bioRxiv">
        <title>Unraveling nitrogen, sulfur and carbon metabolic pathways and microbial community transcriptional responses to substrate deprivation and toxicity stresses in a bioreactor mimicking anoxic brackish coastal sediment conditions.</title>
        <authorList>
            <person name="Martins P.D."/>
            <person name="Echeveste M.J."/>
            <person name="Arshad A."/>
            <person name="Kurth J."/>
            <person name="Ouboter H."/>
            <person name="Jetten M.S.M."/>
            <person name="Welte C.U."/>
        </authorList>
    </citation>
    <scope>NUCLEOTIDE SEQUENCE</scope>
    <source>
        <strain evidence="2">MAG_39</strain>
    </source>
</reference>
<evidence type="ECO:0000313" key="3">
    <source>
        <dbReference type="Proteomes" id="UP000705867"/>
    </source>
</evidence>
<evidence type="ECO:0000313" key="2">
    <source>
        <dbReference type="EMBL" id="MBZ0154613.1"/>
    </source>
</evidence>
<dbReference type="Pfam" id="PF07963">
    <property type="entry name" value="N_methyl"/>
    <property type="match status" value="1"/>
</dbReference>
<gene>
    <name evidence="2" type="ORF">K8I29_00170</name>
</gene>
<dbReference type="EMBL" id="JAIOIV010000003">
    <property type="protein sequence ID" value="MBZ0154613.1"/>
    <property type="molecule type" value="Genomic_DNA"/>
</dbReference>
<dbReference type="NCBIfam" id="TIGR02532">
    <property type="entry name" value="IV_pilin_GFxxxE"/>
    <property type="match status" value="1"/>
</dbReference>
<reference evidence="2" key="2">
    <citation type="submission" date="2021-08" db="EMBL/GenBank/DDBJ databases">
        <authorList>
            <person name="Dalcin Martins P."/>
        </authorList>
    </citation>
    <scope>NUCLEOTIDE SEQUENCE</scope>
    <source>
        <strain evidence="2">MAG_39</strain>
    </source>
</reference>
<keyword evidence="1" id="KW-0812">Transmembrane</keyword>
<name>A0A953J309_9BACT</name>
<dbReference type="Proteomes" id="UP000705867">
    <property type="component" value="Unassembled WGS sequence"/>
</dbReference>
<protein>
    <submittedName>
        <fullName evidence="2">Prepilin-type N-terminal cleavage/methylation domain-containing protein</fullName>
    </submittedName>
</protein>
<keyword evidence="1" id="KW-1133">Transmembrane helix</keyword>
<organism evidence="2 3">
    <name type="scientific">Candidatus Nitrobium versatile</name>
    <dbReference type="NCBI Taxonomy" id="2884831"/>
    <lineage>
        <taxon>Bacteria</taxon>
        <taxon>Pseudomonadati</taxon>
        <taxon>Nitrospirota</taxon>
        <taxon>Nitrospiria</taxon>
        <taxon>Nitrospirales</taxon>
        <taxon>Nitrospiraceae</taxon>
        <taxon>Candidatus Nitrobium</taxon>
    </lineage>
</organism>
<accession>A0A953J309</accession>
<sequence>MRGRTLQNKGQGARSNAGKDGFTLLEILIALAVIGGLLTTLLYTLQYHLGIAGRHEFLTVATLLAKEKMAEVEKGAMDTKGDFSGQYSGYRYRVERGDALFPGLQEISVIVSNGVEQVRITGLKRKTQ</sequence>
<evidence type="ECO:0000256" key="1">
    <source>
        <dbReference type="SAM" id="Phobius"/>
    </source>
</evidence>
<feature type="transmembrane region" description="Helical" evidence="1">
    <location>
        <begin position="21"/>
        <end position="45"/>
    </location>
</feature>
<keyword evidence="1" id="KW-0472">Membrane</keyword>
<proteinExistence type="predicted"/>
<comment type="caution">
    <text evidence="2">The sequence shown here is derived from an EMBL/GenBank/DDBJ whole genome shotgun (WGS) entry which is preliminary data.</text>
</comment>